<evidence type="ECO:0000313" key="2">
    <source>
        <dbReference type="WBParaSite" id="SVE_0052300.1"/>
    </source>
</evidence>
<dbReference type="WBParaSite" id="SVE_0052300.1">
    <property type="protein sequence ID" value="SVE_0052300.1"/>
    <property type="gene ID" value="SVE_0052300"/>
</dbReference>
<protein>
    <submittedName>
        <fullName evidence="2">Uncharacterized protein</fullName>
    </submittedName>
</protein>
<reference evidence="2" key="2">
    <citation type="submission" date="2015-08" db="UniProtKB">
        <authorList>
            <consortium name="WormBaseParasite"/>
        </authorList>
    </citation>
    <scope>IDENTIFICATION</scope>
</reference>
<sequence length="149" mass="17060">MFYRFYRQQQREQQAALINTTSSINLNALFGPSNNNIILPFDSSNIGNINYSKNSCHTYKRKSTPEIFGNSATLRGRRKISRHHSSFRYQQQVPEIDDMIFTQSIRGEDYSPAVALFKTAGLIRSTAGISTSKSSFQLNFPGKVFHFFF</sequence>
<accession>A0A0K0EVH3</accession>
<keyword evidence="1" id="KW-1185">Reference proteome</keyword>
<proteinExistence type="predicted"/>
<reference evidence="1" key="1">
    <citation type="submission" date="2014-07" db="EMBL/GenBank/DDBJ databases">
        <authorList>
            <person name="Martin A.A"/>
            <person name="De Silva N."/>
        </authorList>
    </citation>
    <scope>NUCLEOTIDE SEQUENCE</scope>
</reference>
<dbReference type="Proteomes" id="UP000035680">
    <property type="component" value="Unassembled WGS sequence"/>
</dbReference>
<evidence type="ECO:0000313" key="1">
    <source>
        <dbReference type="Proteomes" id="UP000035680"/>
    </source>
</evidence>
<dbReference type="AlphaFoldDB" id="A0A0K0EVH3"/>
<organism evidence="1 2">
    <name type="scientific">Strongyloides venezuelensis</name>
    <name type="common">Threadworm</name>
    <dbReference type="NCBI Taxonomy" id="75913"/>
    <lineage>
        <taxon>Eukaryota</taxon>
        <taxon>Metazoa</taxon>
        <taxon>Ecdysozoa</taxon>
        <taxon>Nematoda</taxon>
        <taxon>Chromadorea</taxon>
        <taxon>Rhabditida</taxon>
        <taxon>Tylenchina</taxon>
        <taxon>Panagrolaimomorpha</taxon>
        <taxon>Strongyloidoidea</taxon>
        <taxon>Strongyloididae</taxon>
        <taxon>Strongyloides</taxon>
    </lineage>
</organism>
<name>A0A0K0EVH3_STRVS</name>